<dbReference type="AlphaFoldDB" id="A0AAD7DQ98"/>
<accession>A0AAD7DQ98</accession>
<dbReference type="Proteomes" id="UP001221757">
    <property type="component" value="Unassembled WGS sequence"/>
</dbReference>
<protein>
    <submittedName>
        <fullName evidence="2">Uncharacterized protein</fullName>
    </submittedName>
</protein>
<organism evidence="2 3">
    <name type="scientific">Mycena rosella</name>
    <name type="common">Pink bonnet</name>
    <name type="synonym">Agaricus rosellus</name>
    <dbReference type="NCBI Taxonomy" id="1033263"/>
    <lineage>
        <taxon>Eukaryota</taxon>
        <taxon>Fungi</taxon>
        <taxon>Dikarya</taxon>
        <taxon>Basidiomycota</taxon>
        <taxon>Agaricomycotina</taxon>
        <taxon>Agaricomycetes</taxon>
        <taxon>Agaricomycetidae</taxon>
        <taxon>Agaricales</taxon>
        <taxon>Marasmiineae</taxon>
        <taxon>Mycenaceae</taxon>
        <taxon>Mycena</taxon>
    </lineage>
</organism>
<name>A0AAD7DQ98_MYCRO</name>
<feature type="region of interest" description="Disordered" evidence="1">
    <location>
        <begin position="1"/>
        <end position="31"/>
    </location>
</feature>
<evidence type="ECO:0000313" key="3">
    <source>
        <dbReference type="Proteomes" id="UP001221757"/>
    </source>
</evidence>
<reference evidence="2" key="1">
    <citation type="submission" date="2023-03" db="EMBL/GenBank/DDBJ databases">
        <title>Massive genome expansion in bonnet fungi (Mycena s.s.) driven by repeated elements and novel gene families across ecological guilds.</title>
        <authorList>
            <consortium name="Lawrence Berkeley National Laboratory"/>
            <person name="Harder C.B."/>
            <person name="Miyauchi S."/>
            <person name="Viragh M."/>
            <person name="Kuo A."/>
            <person name="Thoen E."/>
            <person name="Andreopoulos B."/>
            <person name="Lu D."/>
            <person name="Skrede I."/>
            <person name="Drula E."/>
            <person name="Henrissat B."/>
            <person name="Morin E."/>
            <person name="Kohler A."/>
            <person name="Barry K."/>
            <person name="LaButti K."/>
            <person name="Morin E."/>
            <person name="Salamov A."/>
            <person name="Lipzen A."/>
            <person name="Mereny Z."/>
            <person name="Hegedus B."/>
            <person name="Baldrian P."/>
            <person name="Stursova M."/>
            <person name="Weitz H."/>
            <person name="Taylor A."/>
            <person name="Grigoriev I.V."/>
            <person name="Nagy L.G."/>
            <person name="Martin F."/>
            <person name="Kauserud H."/>
        </authorList>
    </citation>
    <scope>NUCLEOTIDE SEQUENCE</scope>
    <source>
        <strain evidence="2">CBHHK067</strain>
    </source>
</reference>
<sequence>MLNIGKYTSDAPSLKRPRDLGEAPDPSEGLTVPNVSEALEVRPNVGTSTARAFSVAEQLQALELSVRETDHLFSLPLHTADLGRLPIYDSFDYNFTFQSSDIQSQSPSHMDSQYDQPFEPIEPEFLAAFDVPSATGSEFSTPQTAGGEIDYSFDIPSGYGWKDWSTYLENVDGLNQGGF</sequence>
<gene>
    <name evidence="2" type="ORF">B0H17DRAFT_1053049</name>
</gene>
<dbReference type="EMBL" id="JARKIE010000033">
    <property type="protein sequence ID" value="KAJ7696784.1"/>
    <property type="molecule type" value="Genomic_DNA"/>
</dbReference>
<keyword evidence="3" id="KW-1185">Reference proteome</keyword>
<comment type="caution">
    <text evidence="2">The sequence shown here is derived from an EMBL/GenBank/DDBJ whole genome shotgun (WGS) entry which is preliminary data.</text>
</comment>
<evidence type="ECO:0000313" key="2">
    <source>
        <dbReference type="EMBL" id="KAJ7696784.1"/>
    </source>
</evidence>
<evidence type="ECO:0000256" key="1">
    <source>
        <dbReference type="SAM" id="MobiDB-lite"/>
    </source>
</evidence>
<proteinExistence type="predicted"/>